<feature type="region of interest" description="Disordered" evidence="2">
    <location>
        <begin position="181"/>
        <end position="305"/>
    </location>
</feature>
<dbReference type="PANTHER" id="PTHR31307">
    <property type="entry name" value="TRIHELIX TRANSCRIPTION FACTOR ASIL2"/>
    <property type="match status" value="1"/>
</dbReference>
<dbReference type="Gene3D" id="1.10.10.60">
    <property type="entry name" value="Homeodomain-like"/>
    <property type="match status" value="1"/>
</dbReference>
<accession>A0A1Y1IKB5</accession>
<dbReference type="PANTHER" id="PTHR31307:SF4">
    <property type="entry name" value="TRIHELIX TRANSCRIPTION FACTOR ASIL2"/>
    <property type="match status" value="1"/>
</dbReference>
<feature type="compositionally biased region" description="Polar residues" evidence="2">
    <location>
        <begin position="254"/>
        <end position="267"/>
    </location>
</feature>
<feature type="region of interest" description="Disordered" evidence="2">
    <location>
        <begin position="1"/>
        <end position="82"/>
    </location>
</feature>
<evidence type="ECO:0000313" key="5">
    <source>
        <dbReference type="Proteomes" id="UP000054558"/>
    </source>
</evidence>
<feature type="domain" description="Myb/SANT-like DNA-binding" evidence="3">
    <location>
        <begin position="83"/>
        <end position="172"/>
    </location>
</feature>
<evidence type="ECO:0000256" key="2">
    <source>
        <dbReference type="SAM" id="MobiDB-lite"/>
    </source>
</evidence>
<dbReference type="InterPro" id="IPR044823">
    <property type="entry name" value="ASIL1/2-like"/>
</dbReference>
<dbReference type="AlphaFoldDB" id="A0A1Y1IKB5"/>
<dbReference type="Proteomes" id="UP000054558">
    <property type="component" value="Unassembled WGS sequence"/>
</dbReference>
<reference evidence="4 5" key="1">
    <citation type="journal article" date="2014" name="Nat. Commun.">
        <title>Klebsormidium flaccidum genome reveals primary factors for plant terrestrial adaptation.</title>
        <authorList>
            <person name="Hori K."/>
            <person name="Maruyama F."/>
            <person name="Fujisawa T."/>
            <person name="Togashi T."/>
            <person name="Yamamoto N."/>
            <person name="Seo M."/>
            <person name="Sato S."/>
            <person name="Yamada T."/>
            <person name="Mori H."/>
            <person name="Tajima N."/>
            <person name="Moriyama T."/>
            <person name="Ikeuchi M."/>
            <person name="Watanabe M."/>
            <person name="Wada H."/>
            <person name="Kobayashi K."/>
            <person name="Saito M."/>
            <person name="Masuda T."/>
            <person name="Sasaki-Sekimoto Y."/>
            <person name="Mashiguchi K."/>
            <person name="Awai K."/>
            <person name="Shimojima M."/>
            <person name="Masuda S."/>
            <person name="Iwai M."/>
            <person name="Nobusawa T."/>
            <person name="Narise T."/>
            <person name="Kondo S."/>
            <person name="Saito H."/>
            <person name="Sato R."/>
            <person name="Murakawa M."/>
            <person name="Ihara Y."/>
            <person name="Oshima-Yamada Y."/>
            <person name="Ohtaka K."/>
            <person name="Satoh M."/>
            <person name="Sonobe K."/>
            <person name="Ishii M."/>
            <person name="Ohtani R."/>
            <person name="Kanamori-Sato M."/>
            <person name="Honoki R."/>
            <person name="Miyazaki D."/>
            <person name="Mochizuki H."/>
            <person name="Umetsu J."/>
            <person name="Higashi K."/>
            <person name="Shibata D."/>
            <person name="Kamiya Y."/>
            <person name="Sato N."/>
            <person name="Nakamura Y."/>
            <person name="Tabata S."/>
            <person name="Ida S."/>
            <person name="Kurokawa K."/>
            <person name="Ohta H."/>
        </authorList>
    </citation>
    <scope>NUCLEOTIDE SEQUENCE [LARGE SCALE GENOMIC DNA]</scope>
    <source>
        <strain evidence="4 5">NIES-2285</strain>
    </source>
</reference>
<evidence type="ECO:0000256" key="1">
    <source>
        <dbReference type="SAM" id="Coils"/>
    </source>
</evidence>
<keyword evidence="1" id="KW-0175">Coiled coil</keyword>
<feature type="compositionally biased region" description="Basic residues" evidence="2">
    <location>
        <begin position="48"/>
        <end position="64"/>
    </location>
</feature>
<feature type="coiled-coil region" evidence="1">
    <location>
        <begin position="316"/>
        <end position="379"/>
    </location>
</feature>
<dbReference type="InterPro" id="IPR044822">
    <property type="entry name" value="Myb_DNA-bind_4"/>
</dbReference>
<proteinExistence type="predicted"/>
<feature type="compositionally biased region" description="Acidic residues" evidence="2">
    <location>
        <begin position="203"/>
        <end position="214"/>
    </location>
</feature>
<protein>
    <recommendedName>
        <fullName evidence="3">Myb/SANT-like DNA-binding domain-containing protein</fullName>
    </recommendedName>
</protein>
<dbReference type="Pfam" id="PF13837">
    <property type="entry name" value="Myb_DNA-bind_4"/>
    <property type="match status" value="1"/>
</dbReference>
<name>A0A1Y1IKB5_KLENI</name>
<evidence type="ECO:0000259" key="3">
    <source>
        <dbReference type="Pfam" id="PF13837"/>
    </source>
</evidence>
<dbReference type="OMA" id="FRTDIQC"/>
<feature type="compositionally biased region" description="Polar residues" evidence="2">
    <location>
        <begin position="275"/>
        <end position="287"/>
    </location>
</feature>
<keyword evidence="5" id="KW-1185">Reference proteome</keyword>
<organism evidence="4 5">
    <name type="scientific">Klebsormidium nitens</name>
    <name type="common">Green alga</name>
    <name type="synonym">Ulothrix nitens</name>
    <dbReference type="NCBI Taxonomy" id="105231"/>
    <lineage>
        <taxon>Eukaryota</taxon>
        <taxon>Viridiplantae</taxon>
        <taxon>Streptophyta</taxon>
        <taxon>Klebsormidiophyceae</taxon>
        <taxon>Klebsormidiales</taxon>
        <taxon>Klebsormidiaceae</taxon>
        <taxon>Klebsormidium</taxon>
    </lineage>
</organism>
<evidence type="ECO:0000313" key="4">
    <source>
        <dbReference type="EMBL" id="GAQ91214.1"/>
    </source>
</evidence>
<dbReference type="EMBL" id="DF237693">
    <property type="protein sequence ID" value="GAQ91214.1"/>
    <property type="molecule type" value="Genomic_DNA"/>
</dbReference>
<gene>
    <name evidence="4" type="ORF">KFL_007440040</name>
</gene>
<sequence length="382" mass="40995">MAAATEGDEGLPHQEQPSVQDTQPLVEAQDEAAGASTQKTAPEATTAGKRKGAAKPSKRGSKKGKKDDGGNEEDTSLAGQAFKWTDNGIEGLVDVWGGKSRKLQGGNLTAKHWDEIAFAVSAATDCQVTAQQCMDKVDGLKKKYKSIKEKKGKTGSEGNVAKGWKWFEDLDRVLAARPKTAGVPGAIDGGWQKTRTAGVQIDSSDEAEGSENEGADPLTGEPLGEEEPQKQRPSEQTAGIEAAKKGQPAPRSKPVSTGKKSAGSTNVEEAKSPRATVSNMPGVSGQPTAGKKVGKHRLSDESPMRKLAGKLGEFVGVIAEGEKNRAEEARERLQAEERRHAESLAMERSRLDFQQQVALENMRHQHAMQQIAARQLERRKDM</sequence>